<dbReference type="GO" id="GO:0032259">
    <property type="term" value="P:methylation"/>
    <property type="evidence" value="ECO:0007669"/>
    <property type="project" value="UniProtKB-KW"/>
</dbReference>
<dbReference type="Gene3D" id="3.40.50.150">
    <property type="entry name" value="Vaccinia Virus protein VP39"/>
    <property type="match status" value="1"/>
</dbReference>
<evidence type="ECO:0000256" key="4">
    <source>
        <dbReference type="ARBA" id="ARBA00022691"/>
    </source>
</evidence>
<keyword evidence="4" id="KW-0949">S-adenosyl-L-methionine</keyword>
<gene>
    <name evidence="7" type="ORF">HAD_13214</name>
</gene>
<dbReference type="InterPro" id="IPR050723">
    <property type="entry name" value="CFA/CMAS"/>
</dbReference>
<accession>A0A069E1Y4</accession>
<evidence type="ECO:0000313" key="7">
    <source>
        <dbReference type="EMBL" id="KCZ83563.1"/>
    </source>
</evidence>
<dbReference type="Pfam" id="PF02353">
    <property type="entry name" value="CMAS"/>
    <property type="match status" value="1"/>
</dbReference>
<evidence type="ECO:0000256" key="6">
    <source>
        <dbReference type="PIRSR" id="PIRSR003085-1"/>
    </source>
</evidence>
<dbReference type="EMBL" id="ARYH01000002">
    <property type="protein sequence ID" value="KCZ83563.1"/>
    <property type="molecule type" value="Genomic_DNA"/>
</dbReference>
<evidence type="ECO:0000256" key="2">
    <source>
        <dbReference type="ARBA" id="ARBA00022603"/>
    </source>
</evidence>
<keyword evidence="5" id="KW-0443">Lipid metabolism</keyword>
<keyword evidence="2" id="KW-0489">Methyltransferase</keyword>
<dbReference type="SUPFAM" id="SSF53335">
    <property type="entry name" value="S-adenosyl-L-methionine-dependent methyltransferases"/>
    <property type="match status" value="1"/>
</dbReference>
<comment type="similarity">
    <text evidence="1">Belongs to the CFA/CMAS family.</text>
</comment>
<dbReference type="PIRSF" id="PIRSF003085">
    <property type="entry name" value="CMAS"/>
    <property type="match status" value="1"/>
</dbReference>
<dbReference type="InterPro" id="IPR029063">
    <property type="entry name" value="SAM-dependent_MTases_sf"/>
</dbReference>
<evidence type="ECO:0000256" key="3">
    <source>
        <dbReference type="ARBA" id="ARBA00022679"/>
    </source>
</evidence>
<dbReference type="GO" id="GO:0008168">
    <property type="term" value="F:methyltransferase activity"/>
    <property type="evidence" value="ECO:0007669"/>
    <property type="project" value="UniProtKB-KW"/>
</dbReference>
<proteinExistence type="inferred from homology"/>
<reference evidence="7 8" key="1">
    <citation type="journal article" date="2014" name="Antonie Van Leeuwenhoek">
        <title>Hyphomonas beringensis sp. nov. and Hyphomonas chukchiensis sp. nov., isolated from surface seawater of the Bering Sea and Chukchi Sea.</title>
        <authorList>
            <person name="Li C."/>
            <person name="Lai Q."/>
            <person name="Li G."/>
            <person name="Dong C."/>
            <person name="Wang J."/>
            <person name="Liao Y."/>
            <person name="Shao Z."/>
        </authorList>
    </citation>
    <scope>NUCLEOTIDE SEQUENCE [LARGE SCALE GENOMIC DNA]</scope>
    <source>
        <strain evidence="7 8">MHS-3</strain>
    </source>
</reference>
<dbReference type="eggNOG" id="COG2230">
    <property type="taxonomic scope" value="Bacteria"/>
</dbReference>
<dbReference type="PANTHER" id="PTHR43667:SF2">
    <property type="entry name" value="FATTY ACID C-METHYL TRANSFERASE"/>
    <property type="match status" value="1"/>
</dbReference>
<comment type="caution">
    <text evidence="7">The sequence shown here is derived from an EMBL/GenBank/DDBJ whole genome shotgun (WGS) entry which is preliminary data.</text>
</comment>
<name>A0A069E1Y4_9PROT</name>
<dbReference type="AlphaFoldDB" id="A0A069E1Y4"/>
<evidence type="ECO:0000256" key="5">
    <source>
        <dbReference type="ARBA" id="ARBA00023098"/>
    </source>
</evidence>
<dbReference type="STRING" id="1280949.HAD_13214"/>
<dbReference type="PANTHER" id="PTHR43667">
    <property type="entry name" value="CYCLOPROPANE-FATTY-ACYL-PHOSPHOLIPID SYNTHASE"/>
    <property type="match status" value="1"/>
</dbReference>
<dbReference type="CDD" id="cd02440">
    <property type="entry name" value="AdoMet_MTases"/>
    <property type="match status" value="1"/>
</dbReference>
<protein>
    <submittedName>
        <fullName evidence="7">Putative cyclopropane-fatty-acyl-phospholipid synthase</fullName>
    </submittedName>
</protein>
<keyword evidence="8" id="KW-1185">Reference proteome</keyword>
<evidence type="ECO:0000313" key="8">
    <source>
        <dbReference type="Proteomes" id="UP000027446"/>
    </source>
</evidence>
<evidence type="ECO:0000256" key="1">
    <source>
        <dbReference type="ARBA" id="ARBA00010815"/>
    </source>
</evidence>
<dbReference type="InterPro" id="IPR003333">
    <property type="entry name" value="CMAS"/>
</dbReference>
<dbReference type="GO" id="GO:0008610">
    <property type="term" value="P:lipid biosynthetic process"/>
    <property type="evidence" value="ECO:0007669"/>
    <property type="project" value="InterPro"/>
</dbReference>
<sequence>MKQEFPEMVGFEGSFWQGGTQSLLEEGDAMTGMIKASPNAIRTLNNVPASFRIACLALLNTQHGTLEFRLPDGRQLLFKNSQPGPHAVISVHDFNFVKRAMAGGDVGFAEAYMDGEWSTPDLTEVLRFFSANFEATGKLAVGGAVVRWVNMVRHVFSSRNTREGAKKNIEAHYDLGNDFYSLWLDPSMTYSSAVFENQNMTLEQGQQAKYRNICDRIGAGPTSEILEIGCGWGGFAEFAAKQRGSKVTCLTISPSQRDYAMQRMQREGLNERVEIRLEDYRDHAGKYDGVASIEMFEAVGESYWPSYFAKIFETLKDGGKAALQIITIDDDLFPRYRKRVDFIQRHIFPGGMLPSEKALKEQFHLAGLRHDGVTYFGQDYARTCREWSRAFNDAWEQISKLGFDEPFRRMWNFYLAYCEAGFSDARINVGQFQLSKA</sequence>
<feature type="active site" evidence="6">
    <location>
        <position position="418"/>
    </location>
</feature>
<dbReference type="Proteomes" id="UP000027446">
    <property type="component" value="Unassembled WGS sequence"/>
</dbReference>
<keyword evidence="3" id="KW-0808">Transferase</keyword>
<dbReference type="PATRIC" id="fig|1280949.3.peg.2688"/>
<organism evidence="7 8">
    <name type="scientific">Hyphomonas adhaerens MHS-3</name>
    <dbReference type="NCBI Taxonomy" id="1280949"/>
    <lineage>
        <taxon>Bacteria</taxon>
        <taxon>Pseudomonadati</taxon>
        <taxon>Pseudomonadota</taxon>
        <taxon>Alphaproteobacteria</taxon>
        <taxon>Hyphomonadales</taxon>
        <taxon>Hyphomonadaceae</taxon>
        <taxon>Hyphomonas</taxon>
    </lineage>
</organism>